<sequence>MALYLSRLILFCVTLPILSSYGQQSSNVLRGNSPFYEEADDYLKQQRSSSGIDDIFLRTGGDRKSIDDYFCPEYWTAFRSTCLRVHKSPRKSWFNAQKICQAYQGDLVSVDTIEKHSFVVKLLDQDVSKQNRYYISARQVSPGNWVNADKSQLIAIEDAINYEESIEASDEFQSYFEGSKNVIEKDDQDDPRRFYQSDRYRNRNYLLLGFNGNKEKWQFHPVSGEDQFLFICESRNLYSADNMKTLLEDQRQYDYGLEQTDLEKIPRGPYFIRQPVDTTYDTGKFKITKDVTMSCLAGGYPTPKYTWYKEEYVKDNLTVIPIDPLKNARHTVSGGNLIIHNPSQNLDQGTYHCTAQNIYGKIISESVQLNFGYILEFNLQRASEKGEENWGKALVCEEPQHYPDVKYYWSRNYFPNFVFEDQRVFVSHDGSLYFSSLEVMDRANYSCTVMSTVSDTGRNGPFFELWVSPSPHYQDLIFANSFPKAFPKVPLAGKDVRLECMTYGYPVASYNWTRRNGHLPRLSRLENFNRVLLIQNATVNDNGEYLCTAKNGKKSIMQSIFLNVQMEPNFTIPLRDRTKDFQSTVSFLCEAFAMPDVNYTWYKNGELMAEDGQDARFNKDKYTIQDNLLKINYLDPEEDNGMYQCKATNQLKGVYSAAQLRVLSMKPSFKKRPLESEIYSIANGNTTIHCEPEAAPTPKIVWKKDGNVIGAGGHRKIHPGTGTLFISPTSRDDEGTYTCVATNTQGMAESKARLIVLQELRFTEQLPSKLIKQIGELLFLRCEVTYDQLLDVAFIWTHNGQLLNDYGHEFEQVASGSVEGNRIRIHYNTLEVHNITLVDAGEYECIAKSSVNRIVSRSTVLIQGPPGAPGAVKVLDIKRTEALLEWTNGNDNGRPILYYNILGRTTWNRTWVNVTTNVVAQEADRYNGRRQATVTNLTPWCSYEFAVVAVNDLGIGTPSLPSPVYSTQKDRPYIAPRNVGGGGGKIGDLTITWDPLRPDEQNSIDVHYKVFYRLYGQREWASEELKRQGNTGKAVIHVSVDKYYTRYEVKVQAINDLGEGPISDPVEIFSAEDMPQVAPQQTIARSYNSTALNVTWQAVSQNRETIRGKLIGHRLKYWKKEHNEEDSVYYLSRTTRPWALIVGLEPDTYYYVKVMAYNAAGEGPESERYLERTYRKAPQKPPSSVDIFGINPSTIRVTWRYIAPSQDEEPVQGYKIRIWEKDQDMSSANDTVVPIGKKLEKDIDNLTPGKSYNLRVLAFSNGGDGRMSSPPIQFQMGITQSPLNNSNKMTIPIVLLVVLSVLCYVSTSQAYTL</sequence>
<dbReference type="InterPro" id="IPR013783">
    <property type="entry name" value="Ig-like_fold"/>
</dbReference>
<dbReference type="FunFam" id="2.60.40.10:FF:001529">
    <property type="entry name" value="Cell adhesion molecule"/>
    <property type="match status" value="1"/>
</dbReference>
<dbReference type="FunFam" id="2.60.40.10:FF:000035">
    <property type="entry name" value="Contactin 1"/>
    <property type="match status" value="1"/>
</dbReference>
<keyword evidence="8" id="KW-0965">Cell junction</keyword>
<dbReference type="FunFam" id="2.60.40.10:FF:000064">
    <property type="entry name" value="Contactin 1"/>
    <property type="match status" value="1"/>
</dbReference>
<dbReference type="Gene3D" id="2.60.40.10">
    <property type="entry name" value="Immunoglobulins"/>
    <property type="match status" value="10"/>
</dbReference>
<feature type="chain" id="PRO_5001783472" evidence="15">
    <location>
        <begin position="23"/>
        <end position="1313"/>
    </location>
</feature>
<feature type="domain" description="Ig-like" evidence="16">
    <location>
        <begin position="775"/>
        <end position="856"/>
    </location>
</feature>
<feature type="domain" description="Fibronectin type-III" evidence="17">
    <location>
        <begin position="975"/>
        <end position="1073"/>
    </location>
</feature>
<feature type="domain" description="Ig-like" evidence="16">
    <location>
        <begin position="667"/>
        <end position="755"/>
    </location>
</feature>
<feature type="domain" description="Ig-like" evidence="16">
    <location>
        <begin position="483"/>
        <end position="563"/>
    </location>
</feature>
<dbReference type="GO" id="GO:0005918">
    <property type="term" value="C:septate junction"/>
    <property type="evidence" value="ECO:0007669"/>
    <property type="project" value="UniProtKB-SubCell"/>
</dbReference>
<dbReference type="CDD" id="cd00037">
    <property type="entry name" value="CLECT"/>
    <property type="match status" value="1"/>
</dbReference>
<dbReference type="InterPro" id="IPR007110">
    <property type="entry name" value="Ig-like_dom"/>
</dbReference>
<dbReference type="CDD" id="cd00063">
    <property type="entry name" value="FN3"/>
    <property type="match status" value="4"/>
</dbReference>
<dbReference type="PROSITE" id="PS50853">
    <property type="entry name" value="FN3"/>
    <property type="match status" value="4"/>
</dbReference>
<evidence type="ECO:0000259" key="16">
    <source>
        <dbReference type="PROSITE" id="PS50835"/>
    </source>
</evidence>
<dbReference type="PANTHER" id="PTHR44170">
    <property type="entry name" value="PROTEIN SIDEKICK"/>
    <property type="match status" value="1"/>
</dbReference>
<evidence type="ECO:0000256" key="6">
    <source>
        <dbReference type="ARBA" id="ARBA00022737"/>
    </source>
</evidence>
<dbReference type="InterPro" id="IPR001304">
    <property type="entry name" value="C-type_lectin-like"/>
</dbReference>
<gene>
    <name evidence="18" type="ORF">ZHAS_00000603</name>
</gene>
<dbReference type="FunFam" id="2.60.40.10:FF:001933">
    <property type="entry name" value="Blast:Contactin"/>
    <property type="match status" value="1"/>
</dbReference>
<comment type="similarity">
    <text evidence="2">Belongs to the immunoglobulin superfamily. Contactin family.</text>
</comment>
<dbReference type="SMART" id="SM00060">
    <property type="entry name" value="FN3"/>
    <property type="match status" value="4"/>
</dbReference>
<dbReference type="Pfam" id="PF07679">
    <property type="entry name" value="I-set"/>
    <property type="match status" value="3"/>
</dbReference>
<dbReference type="GO" id="GO:0098552">
    <property type="term" value="C:side of membrane"/>
    <property type="evidence" value="ECO:0007669"/>
    <property type="project" value="UniProtKB-KW"/>
</dbReference>
<evidence type="ECO:0000313" key="18">
    <source>
        <dbReference type="EMBL" id="KFB34918.1"/>
    </source>
</evidence>
<proteinExistence type="inferred from homology"/>
<evidence type="ECO:0000256" key="4">
    <source>
        <dbReference type="ARBA" id="ARBA00022622"/>
    </source>
</evidence>
<name>A0A084VAC4_ANOSI</name>
<keyword evidence="9" id="KW-0472">Membrane</keyword>
<evidence type="ECO:0000256" key="9">
    <source>
        <dbReference type="ARBA" id="ARBA00023136"/>
    </source>
</evidence>
<dbReference type="InterPro" id="IPR003599">
    <property type="entry name" value="Ig_sub"/>
</dbReference>
<evidence type="ECO:0000256" key="14">
    <source>
        <dbReference type="ARBA" id="ARBA00060461"/>
    </source>
</evidence>
<dbReference type="SUPFAM" id="SSF56436">
    <property type="entry name" value="C-type lectin-like"/>
    <property type="match status" value="1"/>
</dbReference>
<dbReference type="Proteomes" id="UP000030765">
    <property type="component" value="Unassembled WGS sequence"/>
</dbReference>
<keyword evidence="20" id="KW-1185">Reference proteome</keyword>
<evidence type="ECO:0000313" key="19">
    <source>
        <dbReference type="EnsemblMetazoa" id="ASIC000603-PA"/>
    </source>
</evidence>
<dbReference type="Gene3D" id="3.10.100.10">
    <property type="entry name" value="Mannose-Binding Protein A, subunit A"/>
    <property type="match status" value="1"/>
</dbReference>
<dbReference type="VEuPathDB" id="VectorBase:ASIC000603"/>
<comment type="subcellular location">
    <subcellularLocation>
        <location evidence="14">Cell junction</location>
        <location evidence="14">Septate junction</location>
    </subcellularLocation>
    <subcellularLocation>
        <location evidence="1">Cell membrane</location>
        <topology evidence="1">Lipid-anchor</topology>
        <topology evidence="1">GPI-anchor</topology>
    </subcellularLocation>
</comment>
<dbReference type="GO" id="GO:0008366">
    <property type="term" value="P:axon ensheathment"/>
    <property type="evidence" value="ECO:0007669"/>
    <property type="project" value="UniProtKB-ARBA"/>
</dbReference>
<protein>
    <submittedName>
        <fullName evidence="18">AGAP000007-PA-like protein</fullName>
    </submittedName>
</protein>
<keyword evidence="10" id="KW-1015">Disulfide bond</keyword>
<evidence type="ECO:0000256" key="11">
    <source>
        <dbReference type="ARBA" id="ARBA00023180"/>
    </source>
</evidence>
<reference evidence="18 20" key="1">
    <citation type="journal article" date="2014" name="BMC Genomics">
        <title>Genome sequence of Anopheles sinensis provides insight into genetics basis of mosquito competence for malaria parasites.</title>
        <authorList>
            <person name="Zhou D."/>
            <person name="Zhang D."/>
            <person name="Ding G."/>
            <person name="Shi L."/>
            <person name="Hou Q."/>
            <person name="Ye Y."/>
            <person name="Xu Y."/>
            <person name="Zhou H."/>
            <person name="Xiong C."/>
            <person name="Li S."/>
            <person name="Yu J."/>
            <person name="Hong S."/>
            <person name="Yu X."/>
            <person name="Zou P."/>
            <person name="Chen C."/>
            <person name="Chang X."/>
            <person name="Wang W."/>
            <person name="Lv Y."/>
            <person name="Sun Y."/>
            <person name="Ma L."/>
            <person name="Shen B."/>
            <person name="Zhu C."/>
        </authorList>
    </citation>
    <scope>NUCLEOTIDE SEQUENCE [LARGE SCALE GENOMIC DNA]</scope>
</reference>
<dbReference type="EMBL" id="ATLV01003058">
    <property type="status" value="NOT_ANNOTATED_CDS"/>
    <property type="molecule type" value="Genomic_DNA"/>
</dbReference>
<reference evidence="19" key="2">
    <citation type="submission" date="2020-05" db="UniProtKB">
        <authorList>
            <consortium name="EnsemblMetazoa"/>
        </authorList>
    </citation>
    <scope>IDENTIFICATION</scope>
</reference>
<dbReference type="CDD" id="cd00096">
    <property type="entry name" value="Ig"/>
    <property type="match status" value="1"/>
</dbReference>
<dbReference type="OrthoDB" id="3666223at2759"/>
<dbReference type="GO" id="GO:0060857">
    <property type="term" value="P:establishment of glial blood-brain barrier"/>
    <property type="evidence" value="ECO:0007669"/>
    <property type="project" value="UniProtKB-ARBA"/>
</dbReference>
<dbReference type="EnsemblMetazoa" id="ASIC000603-RA">
    <property type="protein sequence ID" value="ASIC000603-PA"/>
    <property type="gene ID" value="ASIC000603"/>
</dbReference>
<dbReference type="PROSITE" id="PS50835">
    <property type="entry name" value="IG_LIKE"/>
    <property type="match status" value="6"/>
</dbReference>
<dbReference type="FunFam" id="2.60.40.10:FF:001582">
    <property type="entry name" value="Receptor tyrosine kinase Flt1b"/>
    <property type="match status" value="1"/>
</dbReference>
<dbReference type="FunFam" id="2.60.40.10:FF:000047">
    <property type="entry name" value="Contactin 1"/>
    <property type="match status" value="1"/>
</dbReference>
<dbReference type="InterPro" id="IPR013098">
    <property type="entry name" value="Ig_I-set"/>
</dbReference>
<keyword evidence="7" id="KW-0130">Cell adhesion</keyword>
<dbReference type="Pfam" id="PF00041">
    <property type="entry name" value="fn3"/>
    <property type="match status" value="4"/>
</dbReference>
<evidence type="ECO:0000256" key="2">
    <source>
        <dbReference type="ARBA" id="ARBA00009812"/>
    </source>
</evidence>
<dbReference type="InterPro" id="IPR003598">
    <property type="entry name" value="Ig_sub2"/>
</dbReference>
<evidence type="ECO:0000256" key="13">
    <source>
        <dbReference type="ARBA" id="ARBA00023319"/>
    </source>
</evidence>
<evidence type="ECO:0000256" key="5">
    <source>
        <dbReference type="ARBA" id="ARBA00022729"/>
    </source>
</evidence>
<dbReference type="OMA" id="KICKAYT"/>
<keyword evidence="6" id="KW-0677">Repeat</keyword>
<feature type="domain" description="Fibronectin type-III" evidence="17">
    <location>
        <begin position="1181"/>
        <end position="1282"/>
    </location>
</feature>
<dbReference type="Pfam" id="PF13927">
    <property type="entry name" value="Ig_3"/>
    <property type="match status" value="2"/>
</dbReference>
<keyword evidence="5 15" id="KW-0732">Signal</keyword>
<evidence type="ECO:0000256" key="15">
    <source>
        <dbReference type="SAM" id="SignalP"/>
    </source>
</evidence>
<evidence type="ECO:0000256" key="7">
    <source>
        <dbReference type="ARBA" id="ARBA00022889"/>
    </source>
</evidence>
<evidence type="ECO:0000256" key="12">
    <source>
        <dbReference type="ARBA" id="ARBA00023288"/>
    </source>
</evidence>
<dbReference type="PANTHER" id="PTHR44170:SF6">
    <property type="entry name" value="CONTACTIN"/>
    <property type="match status" value="1"/>
</dbReference>
<dbReference type="SMART" id="SM00408">
    <property type="entry name" value="IGc2"/>
    <property type="match status" value="5"/>
</dbReference>
<evidence type="ECO:0000256" key="10">
    <source>
        <dbReference type="ARBA" id="ARBA00023157"/>
    </source>
</evidence>
<evidence type="ECO:0000256" key="3">
    <source>
        <dbReference type="ARBA" id="ARBA00022475"/>
    </source>
</evidence>
<dbReference type="SMART" id="SM00034">
    <property type="entry name" value="CLECT"/>
    <property type="match status" value="1"/>
</dbReference>
<dbReference type="GO" id="GO:0021682">
    <property type="term" value="P:nerve maturation"/>
    <property type="evidence" value="ECO:0007669"/>
    <property type="project" value="UniProtKB-ARBA"/>
</dbReference>
<dbReference type="InterPro" id="IPR016186">
    <property type="entry name" value="C-type_lectin-like/link_sf"/>
</dbReference>
<feature type="signal peptide" evidence="15">
    <location>
        <begin position="1"/>
        <end position="22"/>
    </location>
</feature>
<keyword evidence="13" id="KW-0393">Immunoglobulin domain</keyword>
<feature type="domain" description="Fibronectin type-III" evidence="17">
    <location>
        <begin position="1078"/>
        <end position="1176"/>
    </location>
</feature>
<keyword evidence="12" id="KW-0449">Lipoprotein</keyword>
<evidence type="ECO:0000256" key="1">
    <source>
        <dbReference type="ARBA" id="ARBA00004609"/>
    </source>
</evidence>
<dbReference type="GO" id="GO:0098609">
    <property type="term" value="P:cell-cell adhesion"/>
    <property type="evidence" value="ECO:0007669"/>
    <property type="project" value="TreeGrafter"/>
</dbReference>
<dbReference type="FunFam" id="2.60.40.10:FF:001861">
    <property type="entry name" value="Cell adhesion molecule"/>
    <property type="match status" value="1"/>
</dbReference>
<evidence type="ECO:0000259" key="17">
    <source>
        <dbReference type="PROSITE" id="PS50853"/>
    </source>
</evidence>
<dbReference type="Pfam" id="PF00059">
    <property type="entry name" value="Lectin_C"/>
    <property type="match status" value="1"/>
</dbReference>
<dbReference type="SMART" id="SM00409">
    <property type="entry name" value="IG"/>
    <property type="match status" value="6"/>
</dbReference>
<organism evidence="18">
    <name type="scientific">Anopheles sinensis</name>
    <name type="common">Mosquito</name>
    <dbReference type="NCBI Taxonomy" id="74873"/>
    <lineage>
        <taxon>Eukaryota</taxon>
        <taxon>Metazoa</taxon>
        <taxon>Ecdysozoa</taxon>
        <taxon>Arthropoda</taxon>
        <taxon>Hexapoda</taxon>
        <taxon>Insecta</taxon>
        <taxon>Pterygota</taxon>
        <taxon>Neoptera</taxon>
        <taxon>Endopterygota</taxon>
        <taxon>Diptera</taxon>
        <taxon>Nematocera</taxon>
        <taxon>Culicoidea</taxon>
        <taxon>Culicidae</taxon>
        <taxon>Anophelinae</taxon>
        <taxon>Anopheles</taxon>
    </lineage>
</organism>
<feature type="domain" description="Ig-like" evidence="16">
    <location>
        <begin position="269"/>
        <end position="370"/>
    </location>
</feature>
<keyword evidence="11" id="KW-0325">Glycoprotein</keyword>
<dbReference type="SUPFAM" id="SSF48726">
    <property type="entry name" value="Immunoglobulin"/>
    <property type="match status" value="6"/>
</dbReference>
<keyword evidence="4" id="KW-0336">GPI-anchor</keyword>
<dbReference type="GO" id="GO:0007411">
    <property type="term" value="P:axon guidance"/>
    <property type="evidence" value="ECO:0007669"/>
    <property type="project" value="TreeGrafter"/>
</dbReference>
<dbReference type="InterPro" id="IPR036179">
    <property type="entry name" value="Ig-like_dom_sf"/>
</dbReference>
<dbReference type="EMBL" id="KE524109">
    <property type="protein sequence ID" value="KFB34918.1"/>
    <property type="molecule type" value="Genomic_DNA"/>
</dbReference>
<feature type="domain" description="Ig-like" evidence="16">
    <location>
        <begin position="568"/>
        <end position="664"/>
    </location>
</feature>
<dbReference type="VEuPathDB" id="VectorBase:ASIS011864"/>
<accession>A0A084VAC4</accession>
<dbReference type="InterPro" id="IPR016187">
    <property type="entry name" value="CTDL_fold"/>
</dbReference>
<evidence type="ECO:0000256" key="8">
    <source>
        <dbReference type="ARBA" id="ARBA00022949"/>
    </source>
</evidence>
<dbReference type="GO" id="GO:0019991">
    <property type="term" value="P:septate junction assembly"/>
    <property type="evidence" value="ECO:0007669"/>
    <property type="project" value="UniProtKB-ARBA"/>
</dbReference>
<feature type="domain" description="Fibronectin type-III" evidence="17">
    <location>
        <begin position="868"/>
        <end position="970"/>
    </location>
</feature>
<evidence type="ECO:0000313" key="20">
    <source>
        <dbReference type="Proteomes" id="UP000030765"/>
    </source>
</evidence>
<dbReference type="InterPro" id="IPR003961">
    <property type="entry name" value="FN3_dom"/>
</dbReference>
<dbReference type="FunFam" id="2.60.40.10:FF:001698">
    <property type="entry name" value="contactin"/>
    <property type="match status" value="1"/>
</dbReference>
<dbReference type="SUPFAM" id="SSF49265">
    <property type="entry name" value="Fibronectin type III"/>
    <property type="match status" value="2"/>
</dbReference>
<dbReference type="GO" id="GO:0030424">
    <property type="term" value="C:axon"/>
    <property type="evidence" value="ECO:0007669"/>
    <property type="project" value="TreeGrafter"/>
</dbReference>
<dbReference type="InterPro" id="IPR036116">
    <property type="entry name" value="FN3_sf"/>
</dbReference>
<keyword evidence="3" id="KW-1003">Cell membrane</keyword>
<dbReference type="STRING" id="74873.A0A084VAC4"/>
<dbReference type="GO" id="GO:0005886">
    <property type="term" value="C:plasma membrane"/>
    <property type="evidence" value="ECO:0007669"/>
    <property type="project" value="UniProtKB-SubCell"/>
</dbReference>
<dbReference type="GO" id="GO:0061343">
    <property type="term" value="P:cell adhesion involved in heart morphogenesis"/>
    <property type="evidence" value="ECO:0007669"/>
    <property type="project" value="UniProtKB-ARBA"/>
</dbReference>
<feature type="domain" description="Ig-like" evidence="16">
    <location>
        <begin position="385"/>
        <end position="449"/>
    </location>
</feature>